<keyword evidence="1" id="KW-0175">Coiled coil</keyword>
<proteinExistence type="predicted"/>
<evidence type="ECO:0000313" key="4">
    <source>
        <dbReference type="EMBL" id="PMR78930.1"/>
    </source>
</evidence>
<dbReference type="SUPFAM" id="SSF57997">
    <property type="entry name" value="Tropomyosin"/>
    <property type="match status" value="1"/>
</dbReference>
<dbReference type="AlphaFoldDB" id="A0A2N7UET9"/>
<feature type="region of interest" description="Disordered" evidence="2">
    <location>
        <begin position="1"/>
        <end position="29"/>
    </location>
</feature>
<organism evidence="4 5">
    <name type="scientific">Halomonas urumqiensis</name>
    <dbReference type="NCBI Taxonomy" id="1684789"/>
    <lineage>
        <taxon>Bacteria</taxon>
        <taxon>Pseudomonadati</taxon>
        <taxon>Pseudomonadota</taxon>
        <taxon>Gammaproteobacteria</taxon>
        <taxon>Oceanospirillales</taxon>
        <taxon>Halomonadaceae</taxon>
        <taxon>Halomonas</taxon>
    </lineage>
</organism>
<feature type="transmembrane region" description="Helical" evidence="3">
    <location>
        <begin position="36"/>
        <end position="57"/>
    </location>
</feature>
<evidence type="ECO:0000313" key="5">
    <source>
        <dbReference type="Proteomes" id="UP000235547"/>
    </source>
</evidence>
<sequence length="296" mass="32974">MAERPDDRRFATSIVPDPESSLSHQRLRQPPPNRTWPLWLLIVLLIGAFAALAWMGFEERNRLEREVSRLGGELSNVHARFDAEQGSGDALDSIEERISALLARDDSMAERIEALEDESAARLDDIREQAASQSERINRVEEAATTRDALMAASRVSLNALERAGEEGRSALDQRLSVLAEDQDRHDQRLDSLTARLDDVSEDTANREAMIRLASRHDDLEERITETEDSLGSRLDELAARLATLDDALEEADTSRDDIEQRSAATADRISALASEIGELRRSQLALSAQIEALQP</sequence>
<dbReference type="RefSeq" id="WP_102589024.1">
    <property type="nucleotide sequence ID" value="NZ_BNAE01000001.1"/>
</dbReference>
<keyword evidence="3" id="KW-1133">Transmembrane helix</keyword>
<accession>A0A2N7UET9</accession>
<feature type="coiled-coil region" evidence="1">
    <location>
        <begin position="183"/>
        <end position="262"/>
    </location>
</feature>
<dbReference type="OrthoDB" id="6174570at2"/>
<comment type="caution">
    <text evidence="4">The sequence shown here is derived from an EMBL/GenBank/DDBJ whole genome shotgun (WGS) entry which is preliminary data.</text>
</comment>
<keyword evidence="3" id="KW-0812">Transmembrane</keyword>
<protein>
    <submittedName>
        <fullName evidence="4">Uncharacterized protein</fullName>
    </submittedName>
</protein>
<reference evidence="4 5" key="1">
    <citation type="submission" date="2018-01" db="EMBL/GenBank/DDBJ databases">
        <title>Halomonas endophytica sp. nov., isolated from storage liquid in the stems of Populus euphratica.</title>
        <authorList>
            <person name="Chen C."/>
        </authorList>
    </citation>
    <scope>NUCLEOTIDE SEQUENCE [LARGE SCALE GENOMIC DNA]</scope>
    <source>
        <strain evidence="4 5">BZ-SZ-XJ27</strain>
    </source>
</reference>
<keyword evidence="5" id="KW-1185">Reference proteome</keyword>
<dbReference type="Proteomes" id="UP000235547">
    <property type="component" value="Unassembled WGS sequence"/>
</dbReference>
<keyword evidence="3" id="KW-0472">Membrane</keyword>
<evidence type="ECO:0000256" key="3">
    <source>
        <dbReference type="SAM" id="Phobius"/>
    </source>
</evidence>
<gene>
    <name evidence="4" type="ORF">C1H70_14320</name>
</gene>
<evidence type="ECO:0000256" key="1">
    <source>
        <dbReference type="SAM" id="Coils"/>
    </source>
</evidence>
<feature type="coiled-coil region" evidence="1">
    <location>
        <begin position="98"/>
        <end position="143"/>
    </location>
</feature>
<name>A0A2N7UET9_9GAMM</name>
<evidence type="ECO:0000256" key="2">
    <source>
        <dbReference type="SAM" id="MobiDB-lite"/>
    </source>
</evidence>
<dbReference type="EMBL" id="PNRG01000032">
    <property type="protein sequence ID" value="PMR78930.1"/>
    <property type="molecule type" value="Genomic_DNA"/>
</dbReference>
<feature type="compositionally biased region" description="Basic and acidic residues" evidence="2">
    <location>
        <begin position="1"/>
        <end position="10"/>
    </location>
</feature>